<dbReference type="Proteomes" id="UP001357485">
    <property type="component" value="Unassembled WGS sequence"/>
</dbReference>
<feature type="non-terminal residue" evidence="3">
    <location>
        <position position="759"/>
    </location>
</feature>
<evidence type="ECO:0000256" key="1">
    <source>
        <dbReference type="SAM" id="MobiDB-lite"/>
    </source>
</evidence>
<feature type="domain" description="BRCT" evidence="2">
    <location>
        <begin position="111"/>
        <end position="196"/>
    </location>
</feature>
<dbReference type="Pfam" id="PF12738">
    <property type="entry name" value="PTCB-BRCT"/>
    <property type="match status" value="2"/>
</dbReference>
<feature type="compositionally biased region" description="Polar residues" evidence="1">
    <location>
        <begin position="497"/>
        <end position="511"/>
    </location>
</feature>
<accession>A0ABR0KT70</accession>
<organism evidence="3 4">
    <name type="scientific">Cryomyces antarcticus</name>
    <dbReference type="NCBI Taxonomy" id="329879"/>
    <lineage>
        <taxon>Eukaryota</taxon>
        <taxon>Fungi</taxon>
        <taxon>Dikarya</taxon>
        <taxon>Ascomycota</taxon>
        <taxon>Pezizomycotina</taxon>
        <taxon>Dothideomycetes</taxon>
        <taxon>Dothideomycetes incertae sedis</taxon>
        <taxon>Cryomyces</taxon>
    </lineage>
</organism>
<dbReference type="CDD" id="cd18436">
    <property type="entry name" value="BRCT_BRC1_like_rpt2"/>
    <property type="match status" value="1"/>
</dbReference>
<dbReference type="PANTHER" id="PTHR47667:SF1">
    <property type="entry name" value="REGULATOR OF TY1 TRANSPOSITION PROTEIN 107"/>
    <property type="match status" value="1"/>
</dbReference>
<dbReference type="Pfam" id="PF16770">
    <property type="entry name" value="RTT107_BRCT_5"/>
    <property type="match status" value="1"/>
</dbReference>
<dbReference type="CDD" id="cd18437">
    <property type="entry name" value="BRCT_BRC1_like_rpt3"/>
    <property type="match status" value="1"/>
</dbReference>
<keyword evidence="4" id="KW-1185">Reference proteome</keyword>
<feature type="region of interest" description="Disordered" evidence="1">
    <location>
        <begin position="591"/>
        <end position="662"/>
    </location>
</feature>
<gene>
    <name evidence="3" type="primary">ESC4_1</name>
    <name evidence="3" type="ORF">LTR16_002495</name>
</gene>
<dbReference type="SMART" id="SM00292">
    <property type="entry name" value="BRCT"/>
    <property type="match status" value="4"/>
</dbReference>
<evidence type="ECO:0000259" key="2">
    <source>
        <dbReference type="PROSITE" id="PS50172"/>
    </source>
</evidence>
<dbReference type="Gene3D" id="3.40.50.10190">
    <property type="entry name" value="BRCT domain"/>
    <property type="match status" value="4"/>
</dbReference>
<dbReference type="PANTHER" id="PTHR47667">
    <property type="entry name" value="REGULATOR OF TY1 TRANSPOSITION PROTEIN 107"/>
    <property type="match status" value="1"/>
</dbReference>
<evidence type="ECO:0000313" key="3">
    <source>
        <dbReference type="EMBL" id="KAK5128645.1"/>
    </source>
</evidence>
<dbReference type="InterPro" id="IPR001357">
    <property type="entry name" value="BRCT_dom"/>
</dbReference>
<feature type="domain" description="BRCT" evidence="2">
    <location>
        <begin position="346"/>
        <end position="429"/>
    </location>
</feature>
<protein>
    <submittedName>
        <fullName evidence="3">Regulator of Ty1 Transposition</fullName>
    </submittedName>
</protein>
<reference evidence="3 4" key="1">
    <citation type="submission" date="2023-08" db="EMBL/GenBank/DDBJ databases">
        <title>Black Yeasts Isolated from many extreme environments.</title>
        <authorList>
            <person name="Coleine C."/>
            <person name="Stajich J.E."/>
            <person name="Selbmann L."/>
        </authorList>
    </citation>
    <scope>NUCLEOTIDE SEQUENCE [LARGE SCALE GENOMIC DNA]</scope>
    <source>
        <strain evidence="3 4">CCFEE 536</strain>
    </source>
</reference>
<sequence length="759" mass="83661">MAAATPEPAQLFFAVQFTIIPSDVLHDEYSLKLQKSLEENGAIHVPLNAHNRVDDVLHHTHIISTTADFPDYNKALEAMVHVVKPTWVDQSLAKGKQSNPRQFSPDPCLFFQDVVVTCANIPDGDKEAIIGGVLAMGGQYSASLTKLVTHIVALSLDHDKCELAIRKQLRSLIVLPHWFDDCLKLGKKLSERPYILPDPEILRPSSNLPIRYTEPLEHIKGATSPVAGEVPSALPSSSPSPRRKELKVFTGKKIMLSGDLQIGSRLQGTIEELIRSGGGSITASVDAADIYVCHYRDGHDYIEASRAEKDVGNLPWLYHLITHNAWTNPMRRLLHYPVPRNGIPGFEDFEISLSNYTGEARVYLENLVIAAGAKFTRTMNVRNTHLITAHMMSEKCDAAREWNVNIVNHLWIEESYAKCAVQSITNHRYTHFPARTNLGEVVGQTQIDRDAVESKYFKADPITIRQKERLAAAGAPTPHPSNGSVKPRPAPRISKSVVPQSSSTAKFSGNGTDAHAVPSPPNGDVSENTTPLAKKTKHVRSDVAAQTPVARHMDGKENETPDTTGSRGAKARALDKLHKLAPDVARFEKEMKRKGGVIHGGRKAGDSDRITLGKPAAAEQGRKRKSGEEDEGDSAGSRSDSEANEDERKAKKPKHGKQVKEKVPPILYRMMLTGDERWIDDVKKESREKAQLRNLGVLLTQNASEATLLCAPKLLRTRKFIAALAGAPTVVNSGFLDFVLKHNRIPPAVNYQISDRDNE</sequence>
<feature type="domain" description="BRCT" evidence="2">
    <location>
        <begin position="7"/>
        <end position="105"/>
    </location>
</feature>
<name>A0ABR0KT70_9PEZI</name>
<proteinExistence type="predicted"/>
<feature type="region of interest" description="Disordered" evidence="1">
    <location>
        <begin position="470"/>
        <end position="572"/>
    </location>
</feature>
<comment type="caution">
    <text evidence="3">The sequence shown here is derived from an EMBL/GenBank/DDBJ whole genome shotgun (WGS) entry which is preliminary data.</text>
</comment>
<dbReference type="EMBL" id="JAVRRA010024815">
    <property type="protein sequence ID" value="KAK5128645.1"/>
    <property type="molecule type" value="Genomic_DNA"/>
</dbReference>
<dbReference type="PROSITE" id="PS50172">
    <property type="entry name" value="BRCT"/>
    <property type="match status" value="3"/>
</dbReference>
<evidence type="ECO:0000313" key="4">
    <source>
        <dbReference type="Proteomes" id="UP001357485"/>
    </source>
</evidence>
<dbReference type="InterPro" id="IPR036420">
    <property type="entry name" value="BRCT_dom_sf"/>
</dbReference>
<dbReference type="InterPro" id="IPR053036">
    <property type="entry name" value="CellCycle_DNARepair_Reg"/>
</dbReference>
<dbReference type="SUPFAM" id="SSF52113">
    <property type="entry name" value="BRCT domain"/>
    <property type="match status" value="4"/>
</dbReference>